<dbReference type="InterPro" id="IPR043504">
    <property type="entry name" value="Peptidase_S1_PA_chymotrypsin"/>
</dbReference>
<dbReference type="InterPro" id="IPR001478">
    <property type="entry name" value="PDZ"/>
</dbReference>
<dbReference type="InterPro" id="IPR009003">
    <property type="entry name" value="Peptidase_S1_PA"/>
</dbReference>
<dbReference type="PROSITE" id="PS50106">
    <property type="entry name" value="PDZ"/>
    <property type="match status" value="1"/>
</dbReference>
<evidence type="ECO:0000259" key="4">
    <source>
        <dbReference type="PROSITE" id="PS50106"/>
    </source>
</evidence>
<sequence>MVNDRQRTESADVSMEEFGHLLKRSILMTGLIVLVTGCSNLNSRNLTPQKINPQVESTTKSNTVVVAGGDPNFIVQVVQKVGSAVVRIDSARTVTSQVPGEFSDPFLRRFFGDALPRPEQRVERGSGSGFIINASGQILTNSHVVDSADQVTVTLKDGRSFDGKVLGEDAVTDVAVIQINAQNLPTLTLGNSSDLQPGEAVIAIGNPLGLNNTVTSGIISATDRSSTDIGASDKRVDYLQTDAAINPGNSGGPLLNARGEAIGMNTAIIQGAQGLGFAIPINTVKKIAQELIANGRVDHPYLGVEMITLTPEIKDRIVSRFGDRVNIITDKGVFLVRIVPQSPAARGGLRAGDIIKSINKQLITKVEEVQKIVENSQIGTPLTIEVERNGTTVNLAVEPGSLPIRSRR</sequence>
<dbReference type="SUPFAM" id="SSF50494">
    <property type="entry name" value="Trypsin-like serine proteases"/>
    <property type="match status" value="1"/>
</dbReference>
<name>A0ABX4WNF1_9CYAN</name>
<dbReference type="PRINTS" id="PR00834">
    <property type="entry name" value="PROTEASES2C"/>
</dbReference>
<organism evidence="5 6">
    <name type="scientific">Cylindrospermopsis raciborskii C07</name>
    <dbReference type="NCBI Taxonomy" id="2014886"/>
    <lineage>
        <taxon>Bacteria</taxon>
        <taxon>Bacillati</taxon>
        <taxon>Cyanobacteriota</taxon>
        <taxon>Cyanophyceae</taxon>
        <taxon>Nostocales</taxon>
        <taxon>Aphanizomenonaceae</taxon>
        <taxon>Cylindrospermopsis</taxon>
    </lineage>
</organism>
<dbReference type="EMBL" id="NJHS01000030">
    <property type="protein sequence ID" value="PNJ99568.1"/>
    <property type="molecule type" value="Genomic_DNA"/>
</dbReference>
<evidence type="ECO:0000313" key="5">
    <source>
        <dbReference type="EMBL" id="PNJ99568.1"/>
    </source>
</evidence>
<protein>
    <submittedName>
        <fullName evidence="5">Serine protease</fullName>
    </submittedName>
</protein>
<dbReference type="SMART" id="SM00228">
    <property type="entry name" value="PDZ"/>
    <property type="match status" value="1"/>
</dbReference>
<dbReference type="Pfam" id="PF13365">
    <property type="entry name" value="Trypsin_2"/>
    <property type="match status" value="1"/>
</dbReference>
<feature type="domain" description="PDZ" evidence="4">
    <location>
        <begin position="306"/>
        <end position="390"/>
    </location>
</feature>
<dbReference type="GO" id="GO:0006508">
    <property type="term" value="P:proteolysis"/>
    <property type="evidence" value="ECO:0007669"/>
    <property type="project" value="UniProtKB-KW"/>
</dbReference>
<dbReference type="InterPro" id="IPR048172">
    <property type="entry name" value="HhoA_HhoB_HtrA-like"/>
</dbReference>
<evidence type="ECO:0000256" key="2">
    <source>
        <dbReference type="ARBA" id="ARBA00022670"/>
    </source>
</evidence>
<evidence type="ECO:0000256" key="1">
    <source>
        <dbReference type="ARBA" id="ARBA00010541"/>
    </source>
</evidence>
<proteinExistence type="inferred from homology"/>
<evidence type="ECO:0000313" key="6">
    <source>
        <dbReference type="Proteomes" id="UP000236284"/>
    </source>
</evidence>
<dbReference type="Gene3D" id="2.30.42.10">
    <property type="match status" value="1"/>
</dbReference>
<dbReference type="Proteomes" id="UP000236284">
    <property type="component" value="Unassembled WGS sequence"/>
</dbReference>
<keyword evidence="3" id="KW-0378">Hydrolase</keyword>
<reference evidence="5 6" key="1">
    <citation type="submission" date="2017-06" db="EMBL/GenBank/DDBJ databases">
        <title>Genome variation in co-occurring toxic Cylindrospermopsis raciborskii strains determines phenotypic plasticity.</title>
        <authorList>
            <person name="Willis A."/>
            <person name="Woodhouse J."/>
            <person name="Ongley S."/>
            <person name="Jex A."/>
            <person name="Burford M."/>
            <person name="Neilan B."/>
        </authorList>
    </citation>
    <scope>NUCLEOTIDE SEQUENCE [LARGE SCALE GENOMIC DNA]</scope>
    <source>
        <strain evidence="5 6">C07</strain>
    </source>
</reference>
<dbReference type="SUPFAM" id="SSF50156">
    <property type="entry name" value="PDZ domain-like"/>
    <property type="match status" value="1"/>
</dbReference>
<dbReference type="InterPro" id="IPR036034">
    <property type="entry name" value="PDZ_sf"/>
</dbReference>
<accession>A0ABX4WNF1</accession>
<dbReference type="PANTHER" id="PTHR22939:SF129">
    <property type="entry name" value="SERINE PROTEASE HTRA2, MITOCHONDRIAL"/>
    <property type="match status" value="1"/>
</dbReference>
<keyword evidence="6" id="KW-1185">Reference proteome</keyword>
<dbReference type="PANTHER" id="PTHR22939">
    <property type="entry name" value="SERINE PROTEASE FAMILY S1C HTRA-RELATED"/>
    <property type="match status" value="1"/>
</dbReference>
<dbReference type="Pfam" id="PF13180">
    <property type="entry name" value="PDZ_2"/>
    <property type="match status" value="1"/>
</dbReference>
<dbReference type="GO" id="GO:0008233">
    <property type="term" value="F:peptidase activity"/>
    <property type="evidence" value="ECO:0007669"/>
    <property type="project" value="UniProtKB-KW"/>
</dbReference>
<comment type="similarity">
    <text evidence="1">Belongs to the peptidase S1C family.</text>
</comment>
<evidence type="ECO:0000256" key="3">
    <source>
        <dbReference type="ARBA" id="ARBA00022801"/>
    </source>
</evidence>
<gene>
    <name evidence="5" type="ORF">CEP15_06530</name>
</gene>
<comment type="caution">
    <text evidence="5">The sequence shown here is derived from an EMBL/GenBank/DDBJ whole genome shotgun (WGS) entry which is preliminary data.</text>
</comment>
<keyword evidence="2 5" id="KW-0645">Protease</keyword>
<dbReference type="RefSeq" id="WP_006278454.1">
    <property type="nucleotide sequence ID" value="NZ_NJHS01000030.1"/>
</dbReference>
<dbReference type="Gene3D" id="2.40.10.10">
    <property type="entry name" value="Trypsin-like serine proteases"/>
    <property type="match status" value="2"/>
</dbReference>
<dbReference type="NCBIfam" id="NF041521">
    <property type="entry name" value="HhoA_HhoB_HtrA"/>
    <property type="match status" value="1"/>
</dbReference>
<dbReference type="InterPro" id="IPR001940">
    <property type="entry name" value="Peptidase_S1C"/>
</dbReference>